<protein>
    <recommendedName>
        <fullName evidence="3">F-box domain-containing protein</fullName>
    </recommendedName>
</protein>
<evidence type="ECO:0008006" key="3">
    <source>
        <dbReference type="Google" id="ProtNLM"/>
    </source>
</evidence>
<comment type="caution">
    <text evidence="1">The sequence shown here is derived from an EMBL/GenBank/DDBJ whole genome shotgun (WGS) entry which is preliminary data.</text>
</comment>
<evidence type="ECO:0000313" key="1">
    <source>
        <dbReference type="EMBL" id="KAL2814513.1"/>
    </source>
</evidence>
<dbReference type="EMBL" id="JBFXLS010000125">
    <property type="protein sequence ID" value="KAL2814513.1"/>
    <property type="molecule type" value="Genomic_DNA"/>
</dbReference>
<keyword evidence="2" id="KW-1185">Reference proteome</keyword>
<name>A0ABR4HIF7_9EURO</name>
<gene>
    <name evidence="1" type="ORF">BDW59DRAFT_167159</name>
</gene>
<reference evidence="1 2" key="1">
    <citation type="submission" date="2024-07" db="EMBL/GenBank/DDBJ databases">
        <title>Section-level genome sequencing and comparative genomics of Aspergillus sections Usti and Cavernicolus.</title>
        <authorList>
            <consortium name="Lawrence Berkeley National Laboratory"/>
            <person name="Nybo J.L."/>
            <person name="Vesth T.C."/>
            <person name="Theobald S."/>
            <person name="Frisvad J.C."/>
            <person name="Larsen T.O."/>
            <person name="Kjaerboelling I."/>
            <person name="Rothschild-Mancinelli K."/>
            <person name="Lyhne E.K."/>
            <person name="Kogle M.E."/>
            <person name="Barry K."/>
            <person name="Clum A."/>
            <person name="Na H."/>
            <person name="Ledsgaard L."/>
            <person name="Lin J."/>
            <person name="Lipzen A."/>
            <person name="Kuo A."/>
            <person name="Riley R."/>
            <person name="Mondo S."/>
            <person name="LaButti K."/>
            <person name="Haridas S."/>
            <person name="Pangalinan J."/>
            <person name="Salamov A.A."/>
            <person name="Simmons B.A."/>
            <person name="Magnuson J.K."/>
            <person name="Chen J."/>
            <person name="Drula E."/>
            <person name="Henrissat B."/>
            <person name="Wiebenga A."/>
            <person name="Lubbers R.J."/>
            <person name="Gomes A.C."/>
            <person name="Makela M.R."/>
            <person name="Stajich J."/>
            <person name="Grigoriev I.V."/>
            <person name="Mortensen U.H."/>
            <person name="De vries R.P."/>
            <person name="Baker S.E."/>
            <person name="Andersen M.R."/>
        </authorList>
    </citation>
    <scope>NUCLEOTIDE SEQUENCE [LARGE SCALE GENOMIC DNA]</scope>
    <source>
        <strain evidence="1 2">CBS 600.67</strain>
    </source>
</reference>
<evidence type="ECO:0000313" key="2">
    <source>
        <dbReference type="Proteomes" id="UP001610335"/>
    </source>
</evidence>
<organism evidence="1 2">
    <name type="scientific">Aspergillus cavernicola</name>
    <dbReference type="NCBI Taxonomy" id="176166"/>
    <lineage>
        <taxon>Eukaryota</taxon>
        <taxon>Fungi</taxon>
        <taxon>Dikarya</taxon>
        <taxon>Ascomycota</taxon>
        <taxon>Pezizomycotina</taxon>
        <taxon>Eurotiomycetes</taxon>
        <taxon>Eurotiomycetidae</taxon>
        <taxon>Eurotiales</taxon>
        <taxon>Aspergillaceae</taxon>
        <taxon>Aspergillus</taxon>
        <taxon>Aspergillus subgen. Nidulantes</taxon>
    </lineage>
</organism>
<dbReference type="Proteomes" id="UP001610335">
    <property type="component" value="Unassembled WGS sequence"/>
</dbReference>
<sequence length="341" mass="39623">MEIGVDPYYDCFPTCHICSSAVILTGANPRLVPGVYTGEGMMTDRRFWRDDVWERYYLLSHPQKQICQISGIGYILEENIRSRSLQVPWNEDTGVIEPDKVNQSLLTNVFCQRNRDHDPPDNRLTGFTIHCGCWDLLRTHKVWSLAGGDVSVVLGVLRQKIAIETNNPKLDIWNINWPMISDKSGPFFNPDVQRFIRQARRMTQKRFKVIRHKDQGKTLLCCLPPEVLMMVANFLPAPGVAAVQKAMGTYLGDRYWRSRIPIDLFHEVKALKSQTLDWEFLASELERFDGNHPVELMKHVKFMYSKRKRFNGDLYEELLSRRWLLRRLDQIADLIPSGILD</sequence>
<accession>A0ABR4HIF7</accession>
<proteinExistence type="predicted"/>